<evidence type="ECO:0000313" key="3">
    <source>
        <dbReference type="Proteomes" id="UP000198440"/>
    </source>
</evidence>
<dbReference type="Proteomes" id="UP000198440">
    <property type="component" value="Unassembled WGS sequence"/>
</dbReference>
<gene>
    <name evidence="2" type="ORF">SAMN04488078_100287</name>
</gene>
<sequence length="137" mass="14028">MNRYQKVRYVSGLAVAVSASLTGASAGTFEKSDPVKQAQQNARSAFCTAVTLEAETAISDADLTLAKAQSVHDLSVAAAEQVFAGKKANPGGRTDADTAQFQVDIMSAAALLDDAKAAHADALVAIRAGLVATVCDD</sequence>
<evidence type="ECO:0000256" key="1">
    <source>
        <dbReference type="SAM" id="SignalP"/>
    </source>
</evidence>
<dbReference type="AlphaFoldDB" id="A0A239B5P4"/>
<keyword evidence="1" id="KW-0732">Signal</keyword>
<name>A0A239B5P4_9RHOB</name>
<dbReference type="EMBL" id="FZON01000002">
    <property type="protein sequence ID" value="SNS03196.1"/>
    <property type="molecule type" value="Genomic_DNA"/>
</dbReference>
<accession>A0A239B5P4</accession>
<organism evidence="2 3">
    <name type="scientific">Antarctobacter heliothermus</name>
    <dbReference type="NCBI Taxonomy" id="74033"/>
    <lineage>
        <taxon>Bacteria</taxon>
        <taxon>Pseudomonadati</taxon>
        <taxon>Pseudomonadota</taxon>
        <taxon>Alphaproteobacteria</taxon>
        <taxon>Rhodobacterales</taxon>
        <taxon>Roseobacteraceae</taxon>
        <taxon>Antarctobacter</taxon>
    </lineage>
</organism>
<feature type="signal peptide" evidence="1">
    <location>
        <begin position="1"/>
        <end position="26"/>
    </location>
</feature>
<evidence type="ECO:0000313" key="2">
    <source>
        <dbReference type="EMBL" id="SNS03196.1"/>
    </source>
</evidence>
<reference evidence="2 3" key="1">
    <citation type="submission" date="2017-06" db="EMBL/GenBank/DDBJ databases">
        <authorList>
            <person name="Kim H.J."/>
            <person name="Triplett B.A."/>
        </authorList>
    </citation>
    <scope>NUCLEOTIDE SEQUENCE [LARGE SCALE GENOMIC DNA]</scope>
    <source>
        <strain evidence="2 3">DSM 11445</strain>
    </source>
</reference>
<protein>
    <submittedName>
        <fullName evidence="2">Uncharacterized protein</fullName>
    </submittedName>
</protein>
<proteinExistence type="predicted"/>
<feature type="chain" id="PRO_5012602136" evidence="1">
    <location>
        <begin position="27"/>
        <end position="137"/>
    </location>
</feature>